<organism evidence="1 2">
    <name type="scientific">candidate division MSBL1 archaeon SCGC-AAA259E19</name>
    <dbReference type="NCBI Taxonomy" id="1698264"/>
    <lineage>
        <taxon>Archaea</taxon>
        <taxon>Methanobacteriati</taxon>
        <taxon>Methanobacteriota</taxon>
        <taxon>candidate division MSBL1</taxon>
    </lineage>
</organism>
<dbReference type="AlphaFoldDB" id="A0A133UJ56"/>
<proteinExistence type="predicted"/>
<dbReference type="EMBL" id="LHXO01000081">
    <property type="protein sequence ID" value="KXA94116.1"/>
    <property type="molecule type" value="Genomic_DNA"/>
</dbReference>
<name>A0A133UJ56_9EURY</name>
<evidence type="ECO:0000313" key="2">
    <source>
        <dbReference type="Proteomes" id="UP000070284"/>
    </source>
</evidence>
<keyword evidence="2" id="KW-1185">Reference proteome</keyword>
<accession>A0A133UJ56</accession>
<gene>
    <name evidence="1" type="ORF">AKJ65_05330</name>
</gene>
<comment type="caution">
    <text evidence="1">The sequence shown here is derived from an EMBL/GenBank/DDBJ whole genome shotgun (WGS) entry which is preliminary data.</text>
</comment>
<protein>
    <submittedName>
        <fullName evidence="1">Uncharacterized protein</fullName>
    </submittedName>
</protein>
<sequence>MIPNEVFLAYPTCPKCGNKNQWVEAEYGPYDEELEKTNILDVYEFDEGKGERVEVPEKWKCAECGHVWVDREAKERVERVKERKRKERACRKIKSTFRERFDMRLKGNRKIWEEIEDVSSVDELKRYFIENFEDGERFLNRLIDLGGGLYAEHFDSLEDVVSFEGG</sequence>
<reference evidence="1 2" key="1">
    <citation type="journal article" date="2016" name="Sci. Rep.">
        <title>Metabolic traits of an uncultured archaeal lineage -MSBL1- from brine pools of the Red Sea.</title>
        <authorList>
            <person name="Mwirichia R."/>
            <person name="Alam I."/>
            <person name="Rashid M."/>
            <person name="Vinu M."/>
            <person name="Ba-Alawi W."/>
            <person name="Anthony Kamau A."/>
            <person name="Kamanda Ngugi D."/>
            <person name="Goker M."/>
            <person name="Klenk H.P."/>
            <person name="Bajic V."/>
            <person name="Stingl U."/>
        </authorList>
    </citation>
    <scope>NUCLEOTIDE SEQUENCE [LARGE SCALE GENOMIC DNA]</scope>
    <source>
        <strain evidence="1">SCGC-AAA259E19</strain>
    </source>
</reference>
<evidence type="ECO:0000313" key="1">
    <source>
        <dbReference type="EMBL" id="KXA94116.1"/>
    </source>
</evidence>
<dbReference type="Proteomes" id="UP000070284">
    <property type="component" value="Unassembled WGS sequence"/>
</dbReference>